<evidence type="ECO:0000313" key="7">
    <source>
        <dbReference type="Proteomes" id="UP000053263"/>
    </source>
</evidence>
<comment type="subcellular location">
    <subcellularLocation>
        <location evidence="1">Mitochondrion matrix</location>
    </subcellularLocation>
</comment>
<sequence>MSTIAKKYSGLQREVFALYRRALRMAHSKPATTRPNFTTFVRYTFRTRAASVSPRNVSAIEHMLRTGRRQVAALEDEAVRDCFVSNEMLRWETERRQARG</sequence>
<dbReference type="CDD" id="cd20268">
    <property type="entry name" value="Complex1_LYR_SDHAF1_LYRM8"/>
    <property type="match status" value="1"/>
</dbReference>
<evidence type="ECO:0000259" key="5">
    <source>
        <dbReference type="Pfam" id="PF05347"/>
    </source>
</evidence>
<reference evidence="6 7" key="1">
    <citation type="submission" date="2014-06" db="EMBL/GenBank/DDBJ databases">
        <title>Evolutionary Origins and Diversification of the Mycorrhizal Mutualists.</title>
        <authorList>
            <consortium name="DOE Joint Genome Institute"/>
            <consortium name="Mycorrhizal Genomics Consortium"/>
            <person name="Kohler A."/>
            <person name="Kuo A."/>
            <person name="Nagy L.G."/>
            <person name="Floudas D."/>
            <person name="Copeland A."/>
            <person name="Barry K.W."/>
            <person name="Cichocki N."/>
            <person name="Veneault-Fourrey C."/>
            <person name="LaButti K."/>
            <person name="Lindquist E.A."/>
            <person name="Lipzen A."/>
            <person name="Lundell T."/>
            <person name="Morin E."/>
            <person name="Murat C."/>
            <person name="Riley R."/>
            <person name="Ohm R."/>
            <person name="Sun H."/>
            <person name="Tunlid A."/>
            <person name="Henrissat B."/>
            <person name="Grigoriev I.V."/>
            <person name="Hibbett D.S."/>
            <person name="Martin F."/>
        </authorList>
    </citation>
    <scope>NUCLEOTIDE SEQUENCE [LARGE SCALE GENOMIC DNA]</scope>
    <source>
        <strain evidence="6 7">FD-325 SS-3</strain>
    </source>
</reference>
<keyword evidence="2" id="KW-0496">Mitochondrion</keyword>
<dbReference type="EMBL" id="KN832587">
    <property type="protein sequence ID" value="KII83032.1"/>
    <property type="molecule type" value="Genomic_DNA"/>
</dbReference>
<dbReference type="OrthoDB" id="273010at2759"/>
<keyword evidence="7" id="KW-1185">Reference proteome</keyword>
<accession>A0A0C9SPV6</accession>
<evidence type="ECO:0000256" key="1">
    <source>
        <dbReference type="ARBA" id="ARBA00004305"/>
    </source>
</evidence>
<comment type="similarity">
    <text evidence="4">Belongs to the complex I LYR family. SDHAF1 subfamily.</text>
</comment>
<gene>
    <name evidence="6" type="ORF">PLICRDRAFT_119929</name>
</gene>
<dbReference type="AlphaFoldDB" id="A0A0C9SPV6"/>
<dbReference type="Pfam" id="PF05347">
    <property type="entry name" value="Complex1_LYR"/>
    <property type="match status" value="1"/>
</dbReference>
<dbReference type="PANTHER" id="PTHR13675">
    <property type="entry name" value="LYR MOTIF-CONTAINING PROTEIN 2"/>
    <property type="match status" value="1"/>
</dbReference>
<dbReference type="GO" id="GO:0034553">
    <property type="term" value="P:mitochondrial respiratory chain complex II assembly"/>
    <property type="evidence" value="ECO:0007669"/>
    <property type="project" value="InterPro"/>
</dbReference>
<evidence type="ECO:0000256" key="4">
    <source>
        <dbReference type="ARBA" id="ARBA00025715"/>
    </source>
</evidence>
<dbReference type="InterPro" id="IPR008011">
    <property type="entry name" value="Complex1_LYR_dom"/>
</dbReference>
<organism evidence="6 7">
    <name type="scientific">Plicaturopsis crispa FD-325 SS-3</name>
    <dbReference type="NCBI Taxonomy" id="944288"/>
    <lineage>
        <taxon>Eukaryota</taxon>
        <taxon>Fungi</taxon>
        <taxon>Dikarya</taxon>
        <taxon>Basidiomycota</taxon>
        <taxon>Agaricomycotina</taxon>
        <taxon>Agaricomycetes</taxon>
        <taxon>Agaricomycetidae</taxon>
        <taxon>Amylocorticiales</taxon>
        <taxon>Amylocorticiaceae</taxon>
        <taxon>Plicatura</taxon>
        <taxon>Plicaturopsis crispa</taxon>
    </lineage>
</organism>
<evidence type="ECO:0000313" key="6">
    <source>
        <dbReference type="EMBL" id="KII83032.1"/>
    </source>
</evidence>
<dbReference type="HOGENOM" id="CLU_154777_1_0_1"/>
<evidence type="ECO:0000256" key="2">
    <source>
        <dbReference type="ARBA" id="ARBA00023128"/>
    </source>
</evidence>
<dbReference type="Proteomes" id="UP000053263">
    <property type="component" value="Unassembled WGS sequence"/>
</dbReference>
<feature type="domain" description="Complex 1 LYR protein" evidence="5">
    <location>
        <begin position="13"/>
        <end position="71"/>
    </location>
</feature>
<dbReference type="PANTHER" id="PTHR13675:SF1">
    <property type="entry name" value="SUCCINATE DEHYDROGENASE ASSEMBLY FACTOR 1, MITOCHONDRIAL"/>
    <property type="match status" value="1"/>
</dbReference>
<proteinExistence type="inferred from homology"/>
<name>A0A0C9SPV6_PLICR</name>
<evidence type="ECO:0000256" key="3">
    <source>
        <dbReference type="ARBA" id="ARBA00023186"/>
    </source>
</evidence>
<dbReference type="InterPro" id="IPR045295">
    <property type="entry name" value="Complex1_LYR_SDHAF1_LYRM8"/>
</dbReference>
<keyword evidence="3" id="KW-0143">Chaperone</keyword>
<protein>
    <recommendedName>
        <fullName evidence="5">Complex 1 LYR protein domain-containing protein</fullName>
    </recommendedName>
</protein>
<dbReference type="GO" id="GO:0005759">
    <property type="term" value="C:mitochondrial matrix"/>
    <property type="evidence" value="ECO:0007669"/>
    <property type="project" value="UniProtKB-SubCell"/>
</dbReference>